<sequence length="48" mass="5530">MFRYYARFLVGAQEYANDRIGDSMRRWAGTAEPTEGVPRRIRPGNAPE</sequence>
<reference evidence="2 3" key="1">
    <citation type="submission" date="2016-10" db="EMBL/GenBank/DDBJ databases">
        <authorList>
            <person name="de Groot N.N."/>
        </authorList>
    </citation>
    <scope>NUCLEOTIDE SEQUENCE [LARGE SCALE GENOMIC DNA]</scope>
    <source>
        <strain evidence="2 3">CGMCC 4.2026</strain>
    </source>
</reference>
<keyword evidence="3" id="KW-1185">Reference proteome</keyword>
<accession>A0A1H8TJQ5</accession>
<evidence type="ECO:0000256" key="1">
    <source>
        <dbReference type="SAM" id="MobiDB-lite"/>
    </source>
</evidence>
<organism evidence="2 3">
    <name type="scientific">Actinacidiphila rubida</name>
    <dbReference type="NCBI Taxonomy" id="310780"/>
    <lineage>
        <taxon>Bacteria</taxon>
        <taxon>Bacillati</taxon>
        <taxon>Actinomycetota</taxon>
        <taxon>Actinomycetes</taxon>
        <taxon>Kitasatosporales</taxon>
        <taxon>Streptomycetaceae</taxon>
        <taxon>Actinacidiphila</taxon>
    </lineage>
</organism>
<gene>
    <name evidence="2" type="ORF">SAMN05216267_105415</name>
</gene>
<feature type="region of interest" description="Disordered" evidence="1">
    <location>
        <begin position="29"/>
        <end position="48"/>
    </location>
</feature>
<dbReference type="Proteomes" id="UP000181951">
    <property type="component" value="Unassembled WGS sequence"/>
</dbReference>
<dbReference type="AlphaFoldDB" id="A0A1H8TJQ5"/>
<evidence type="ECO:0000313" key="3">
    <source>
        <dbReference type="Proteomes" id="UP000181951"/>
    </source>
</evidence>
<evidence type="ECO:0000313" key="2">
    <source>
        <dbReference type="EMBL" id="SEO90728.1"/>
    </source>
</evidence>
<proteinExistence type="predicted"/>
<dbReference type="EMBL" id="FODD01000054">
    <property type="protein sequence ID" value="SEO90728.1"/>
    <property type="molecule type" value="Genomic_DNA"/>
</dbReference>
<dbReference type="RefSeq" id="WP_176735445.1">
    <property type="nucleotide sequence ID" value="NZ_FODD01000054.1"/>
</dbReference>
<name>A0A1H8TJQ5_9ACTN</name>
<protein>
    <submittedName>
        <fullName evidence="2">Uncharacterized protein</fullName>
    </submittedName>
</protein>